<keyword evidence="2" id="KW-1133">Transmembrane helix</keyword>
<evidence type="ECO:0000256" key="2">
    <source>
        <dbReference type="SAM" id="Phobius"/>
    </source>
</evidence>
<reference evidence="3" key="1">
    <citation type="submission" date="2023-03" db="EMBL/GenBank/DDBJ databases">
        <title>Actinoallomurus iriomotensis NBRC 103681.</title>
        <authorList>
            <person name="Ichikawa N."/>
            <person name="Sato H."/>
            <person name="Tonouchi N."/>
        </authorList>
    </citation>
    <scope>NUCLEOTIDE SEQUENCE</scope>
    <source>
        <strain evidence="3">NBRC 103681</strain>
    </source>
</reference>
<dbReference type="InterPro" id="IPR047789">
    <property type="entry name" value="CU044_5270-like"/>
</dbReference>
<accession>A0A9W6RMX4</accession>
<dbReference type="EMBL" id="BSTJ01000009">
    <property type="protein sequence ID" value="GLY78603.1"/>
    <property type="molecule type" value="Genomic_DNA"/>
</dbReference>
<evidence type="ECO:0000313" key="4">
    <source>
        <dbReference type="Proteomes" id="UP001165135"/>
    </source>
</evidence>
<evidence type="ECO:0000256" key="1">
    <source>
        <dbReference type="SAM" id="MobiDB-lite"/>
    </source>
</evidence>
<gene>
    <name evidence="3" type="ORF">Airi01_068700</name>
</gene>
<comment type="caution">
    <text evidence="3">The sequence shown here is derived from an EMBL/GenBank/DDBJ whole genome shotgun (WGS) entry which is preliminary data.</text>
</comment>
<organism evidence="3 4">
    <name type="scientific">Actinoallomurus iriomotensis</name>
    <dbReference type="NCBI Taxonomy" id="478107"/>
    <lineage>
        <taxon>Bacteria</taxon>
        <taxon>Bacillati</taxon>
        <taxon>Actinomycetota</taxon>
        <taxon>Actinomycetes</taxon>
        <taxon>Streptosporangiales</taxon>
        <taxon>Thermomonosporaceae</taxon>
        <taxon>Actinoallomurus</taxon>
    </lineage>
</organism>
<feature type="transmembrane region" description="Helical" evidence="2">
    <location>
        <begin position="43"/>
        <end position="62"/>
    </location>
</feature>
<proteinExistence type="predicted"/>
<protein>
    <submittedName>
        <fullName evidence="3">Uncharacterized protein</fullName>
    </submittedName>
</protein>
<name>A0A9W6RMX4_9ACTN</name>
<keyword evidence="2" id="KW-0472">Membrane</keyword>
<keyword evidence="2" id="KW-0812">Transmembrane</keyword>
<feature type="region of interest" description="Disordered" evidence="1">
    <location>
        <begin position="211"/>
        <end position="230"/>
    </location>
</feature>
<dbReference type="RefSeq" id="WP_285629459.1">
    <property type="nucleotide sequence ID" value="NZ_BSTJ01000009.1"/>
</dbReference>
<dbReference type="AlphaFoldDB" id="A0A9W6RMX4"/>
<dbReference type="Proteomes" id="UP001165135">
    <property type="component" value="Unassembled WGS sequence"/>
</dbReference>
<evidence type="ECO:0000313" key="3">
    <source>
        <dbReference type="EMBL" id="GLY78603.1"/>
    </source>
</evidence>
<sequence>MDEIRMIRNLLEEAPPTGEVVAEGRRRLTDRAPVRSTRTRRRLWGGLAVVAAATAVAVAIGLTGGGTPATGGHTPVRPMTARQILLTAAEKAAATPVGRYWHVHVISSEGYHIGRGDYMIFGARNEMDSWAARSDKESDVFRVRTAGAVPQTPADRAAWQRAGSPASWTVLSNGDHIRQSAKPEPWRLSRYTPAAKREQEQAEKRVAAQCAKRSRAACPPMPPTGKERDAMASDPQALKKFLLAAAGKGGASYLLTVAGHFLMEPSSPQLRSAVFRVLAGVPGVRSLGEGRDSLGRPAIVLAGRVTQNENVYDNELLLDPVTYVPLETRLVLVKGNGGKRVPPPPGMPPIQSGGLETKGMKPGAITHSEIYVTMGWTNTAYRG</sequence>
<dbReference type="NCBIfam" id="NF038083">
    <property type="entry name" value="CU044_5270_fam"/>
    <property type="match status" value="1"/>
</dbReference>